<protein>
    <recommendedName>
        <fullName evidence="4">Secreted protein</fullName>
    </recommendedName>
</protein>
<comment type="caution">
    <text evidence="2">The sequence shown here is derived from an EMBL/GenBank/DDBJ whole genome shotgun (WGS) entry which is preliminary data.</text>
</comment>
<keyword evidence="1" id="KW-0732">Signal</keyword>
<dbReference type="EMBL" id="JASAOG010000058">
    <property type="protein sequence ID" value="KAK0057028.1"/>
    <property type="molecule type" value="Genomic_DNA"/>
</dbReference>
<evidence type="ECO:0008006" key="4">
    <source>
        <dbReference type="Google" id="ProtNLM"/>
    </source>
</evidence>
<feature type="non-terminal residue" evidence="2">
    <location>
        <position position="71"/>
    </location>
</feature>
<keyword evidence="3" id="KW-1185">Reference proteome</keyword>
<evidence type="ECO:0000313" key="2">
    <source>
        <dbReference type="EMBL" id="KAK0057028.1"/>
    </source>
</evidence>
<dbReference type="Proteomes" id="UP001233172">
    <property type="component" value="Unassembled WGS sequence"/>
</dbReference>
<evidence type="ECO:0000256" key="1">
    <source>
        <dbReference type="SAM" id="SignalP"/>
    </source>
</evidence>
<evidence type="ECO:0000313" key="3">
    <source>
        <dbReference type="Proteomes" id="UP001233172"/>
    </source>
</evidence>
<reference evidence="2" key="1">
    <citation type="journal article" date="2023" name="PLoS Negl. Trop. Dis.">
        <title>A genome sequence for Biomphalaria pfeifferi, the major vector snail for the human-infecting parasite Schistosoma mansoni.</title>
        <authorList>
            <person name="Bu L."/>
            <person name="Lu L."/>
            <person name="Laidemitt M.R."/>
            <person name="Zhang S.M."/>
            <person name="Mutuku M."/>
            <person name="Mkoji G."/>
            <person name="Steinauer M."/>
            <person name="Loker E.S."/>
        </authorList>
    </citation>
    <scope>NUCLEOTIDE SEQUENCE</scope>
    <source>
        <strain evidence="2">KasaAsao</strain>
    </source>
</reference>
<name>A0AAD8BLW7_BIOPF</name>
<organism evidence="2 3">
    <name type="scientific">Biomphalaria pfeifferi</name>
    <name type="common">Bloodfluke planorb</name>
    <name type="synonym">Freshwater snail</name>
    <dbReference type="NCBI Taxonomy" id="112525"/>
    <lineage>
        <taxon>Eukaryota</taxon>
        <taxon>Metazoa</taxon>
        <taxon>Spiralia</taxon>
        <taxon>Lophotrochozoa</taxon>
        <taxon>Mollusca</taxon>
        <taxon>Gastropoda</taxon>
        <taxon>Heterobranchia</taxon>
        <taxon>Euthyneura</taxon>
        <taxon>Panpulmonata</taxon>
        <taxon>Hygrophila</taxon>
        <taxon>Lymnaeoidea</taxon>
        <taxon>Planorbidae</taxon>
        <taxon>Biomphalaria</taxon>
    </lineage>
</organism>
<feature type="chain" id="PRO_5041984479" description="Secreted protein" evidence="1">
    <location>
        <begin position="19"/>
        <end position="71"/>
    </location>
</feature>
<feature type="signal peptide" evidence="1">
    <location>
        <begin position="1"/>
        <end position="18"/>
    </location>
</feature>
<accession>A0AAD8BLW7</accession>
<gene>
    <name evidence="2" type="ORF">Bpfe_013680</name>
</gene>
<sequence>MLGPIGTVLVIWLHQVIFKVLFEVNPSHTRHHPVACLTCSSCIQPPMSTPRGHLFIVLTFHLKQRHVVCSS</sequence>
<proteinExistence type="predicted"/>
<reference evidence="2" key="2">
    <citation type="submission" date="2023-04" db="EMBL/GenBank/DDBJ databases">
        <authorList>
            <person name="Bu L."/>
            <person name="Lu L."/>
            <person name="Laidemitt M.R."/>
            <person name="Zhang S.M."/>
            <person name="Mutuku M."/>
            <person name="Mkoji G."/>
            <person name="Steinauer M."/>
            <person name="Loker E.S."/>
        </authorList>
    </citation>
    <scope>NUCLEOTIDE SEQUENCE</scope>
    <source>
        <strain evidence="2">KasaAsao</strain>
        <tissue evidence="2">Whole Snail</tissue>
    </source>
</reference>
<dbReference type="AlphaFoldDB" id="A0AAD8BLW7"/>